<keyword evidence="2" id="KW-0560">Oxidoreductase</keyword>
<evidence type="ECO:0000313" key="5">
    <source>
        <dbReference type="Proteomes" id="UP001612741"/>
    </source>
</evidence>
<dbReference type="Gene3D" id="3.40.50.720">
    <property type="entry name" value="NAD(P)-binding Rossmann-like Domain"/>
    <property type="match status" value="1"/>
</dbReference>
<dbReference type="EMBL" id="JBITGY010000005">
    <property type="protein sequence ID" value="MFI6499577.1"/>
    <property type="molecule type" value="Genomic_DNA"/>
</dbReference>
<reference evidence="4 5" key="1">
    <citation type="submission" date="2024-10" db="EMBL/GenBank/DDBJ databases">
        <title>The Natural Products Discovery Center: Release of the First 8490 Sequenced Strains for Exploring Actinobacteria Biosynthetic Diversity.</title>
        <authorList>
            <person name="Kalkreuter E."/>
            <person name="Kautsar S.A."/>
            <person name="Yang D."/>
            <person name="Bader C.D."/>
            <person name="Teijaro C.N."/>
            <person name="Fluegel L."/>
            <person name="Davis C.M."/>
            <person name="Simpson J.R."/>
            <person name="Lauterbach L."/>
            <person name="Steele A.D."/>
            <person name="Gui C."/>
            <person name="Meng S."/>
            <person name="Li G."/>
            <person name="Viehrig K."/>
            <person name="Ye F."/>
            <person name="Su P."/>
            <person name="Kiefer A.F."/>
            <person name="Nichols A."/>
            <person name="Cepeda A.J."/>
            <person name="Yan W."/>
            <person name="Fan B."/>
            <person name="Jiang Y."/>
            <person name="Adhikari A."/>
            <person name="Zheng C.-J."/>
            <person name="Schuster L."/>
            <person name="Cowan T.M."/>
            <person name="Smanski M.J."/>
            <person name="Chevrette M.G."/>
            <person name="De Carvalho L.P.S."/>
            <person name="Shen B."/>
        </authorList>
    </citation>
    <scope>NUCLEOTIDE SEQUENCE [LARGE SCALE GENOMIC DNA]</scope>
    <source>
        <strain evidence="4 5">NPDC050545</strain>
    </source>
</reference>
<dbReference type="SUPFAM" id="SSF51735">
    <property type="entry name" value="NAD(P)-binding Rossmann-fold domains"/>
    <property type="match status" value="1"/>
</dbReference>
<comment type="similarity">
    <text evidence="1">Belongs to the Gfo/Idh/MocA family.</text>
</comment>
<evidence type="ECO:0000256" key="1">
    <source>
        <dbReference type="ARBA" id="ARBA00010928"/>
    </source>
</evidence>
<gene>
    <name evidence="4" type="ORF">ACIBG2_19475</name>
</gene>
<evidence type="ECO:0000259" key="3">
    <source>
        <dbReference type="Pfam" id="PF01408"/>
    </source>
</evidence>
<dbReference type="Proteomes" id="UP001612741">
    <property type="component" value="Unassembled WGS sequence"/>
</dbReference>
<protein>
    <submittedName>
        <fullName evidence="4">Gfo/Idh/MocA family protein</fullName>
    </submittedName>
</protein>
<dbReference type="InterPro" id="IPR051317">
    <property type="entry name" value="Gfo/Idh/MocA_oxidoreduct"/>
</dbReference>
<sequence length="303" mass="31486">MRLGLIGLDNTHADHAIRHLNAERALGDVRIVALCGGTAERTAQLSGQGGVEFGVDRPEDLIGRIDAAVVMDRDPALHRPHAEPLLKAGIPVFVDKPLAGSVADAEAILAAARTGGVPVTSSSALRWAVEALRARLDDLGELRSVVATGPVQRDSPYGGVAFYGVHAVEMALHLFEPPSGEPLISVLPGAVLATAQAGVTHATSQAGVAHETARAGVAHATAGAAHAVVNLVERDAEGAVPFTIQITGTRGVLAEPMTLGKDYTLPALRKFADMVETGKQPLEEAELLAPVRLMEAITRTLPA</sequence>
<keyword evidence="5" id="KW-1185">Reference proteome</keyword>
<dbReference type="PANTHER" id="PTHR43708">
    <property type="entry name" value="CONSERVED EXPRESSED OXIDOREDUCTASE (EUROFUNG)"/>
    <property type="match status" value="1"/>
</dbReference>
<dbReference type="PANTHER" id="PTHR43708:SF5">
    <property type="entry name" value="CONSERVED EXPRESSED OXIDOREDUCTASE (EUROFUNG)-RELATED"/>
    <property type="match status" value="1"/>
</dbReference>
<comment type="caution">
    <text evidence="4">The sequence shown here is derived from an EMBL/GenBank/DDBJ whole genome shotgun (WGS) entry which is preliminary data.</text>
</comment>
<dbReference type="InterPro" id="IPR036291">
    <property type="entry name" value="NAD(P)-bd_dom_sf"/>
</dbReference>
<dbReference type="RefSeq" id="WP_397082980.1">
    <property type="nucleotide sequence ID" value="NZ_JBITGY010000005.1"/>
</dbReference>
<proteinExistence type="inferred from homology"/>
<organism evidence="4 5">
    <name type="scientific">Nonomuraea typhae</name>
    <dbReference type="NCBI Taxonomy" id="2603600"/>
    <lineage>
        <taxon>Bacteria</taxon>
        <taxon>Bacillati</taxon>
        <taxon>Actinomycetota</taxon>
        <taxon>Actinomycetes</taxon>
        <taxon>Streptosporangiales</taxon>
        <taxon>Streptosporangiaceae</taxon>
        <taxon>Nonomuraea</taxon>
    </lineage>
</organism>
<evidence type="ECO:0000313" key="4">
    <source>
        <dbReference type="EMBL" id="MFI6499577.1"/>
    </source>
</evidence>
<evidence type="ECO:0000256" key="2">
    <source>
        <dbReference type="ARBA" id="ARBA00023002"/>
    </source>
</evidence>
<accession>A0ABW7YV64</accession>
<name>A0ABW7YV64_9ACTN</name>
<feature type="domain" description="Gfo/Idh/MocA-like oxidoreductase N-terminal" evidence="3">
    <location>
        <begin position="2"/>
        <end position="120"/>
    </location>
</feature>
<dbReference type="Pfam" id="PF01408">
    <property type="entry name" value="GFO_IDH_MocA"/>
    <property type="match status" value="1"/>
</dbReference>
<dbReference type="InterPro" id="IPR000683">
    <property type="entry name" value="Gfo/Idh/MocA-like_OxRdtase_N"/>
</dbReference>